<dbReference type="SUPFAM" id="SSF50156">
    <property type="entry name" value="PDZ domain-like"/>
    <property type="match status" value="1"/>
</dbReference>
<dbReference type="AlphaFoldDB" id="A0A024G7H0"/>
<dbReference type="Proteomes" id="UP000053237">
    <property type="component" value="Unassembled WGS sequence"/>
</dbReference>
<name>A0A024G7H0_9STRA</name>
<gene>
    <name evidence="1" type="ORF">BN9_030500</name>
</gene>
<protein>
    <recommendedName>
        <fullName evidence="3">PDZ domain-containing protein</fullName>
    </recommendedName>
</protein>
<keyword evidence="2" id="KW-1185">Reference proteome</keyword>
<proteinExistence type="predicted"/>
<organism evidence="1 2">
    <name type="scientific">Albugo candida</name>
    <dbReference type="NCBI Taxonomy" id="65357"/>
    <lineage>
        <taxon>Eukaryota</taxon>
        <taxon>Sar</taxon>
        <taxon>Stramenopiles</taxon>
        <taxon>Oomycota</taxon>
        <taxon>Peronosporomycetes</taxon>
        <taxon>Albuginales</taxon>
        <taxon>Albuginaceae</taxon>
        <taxon>Albugo</taxon>
    </lineage>
</organism>
<accession>A0A024G7H0</accession>
<dbReference type="InterPro" id="IPR036034">
    <property type="entry name" value="PDZ_sf"/>
</dbReference>
<evidence type="ECO:0008006" key="3">
    <source>
        <dbReference type="Google" id="ProtNLM"/>
    </source>
</evidence>
<evidence type="ECO:0000313" key="1">
    <source>
        <dbReference type="EMBL" id="CCI42266.1"/>
    </source>
</evidence>
<sequence>MGNTPSHIPSYGRASYLSVPVYATSLSYDRQTQVFIPTYNRKLPASEKQHRTVRIGVRGGLPLLEFKTANRVHHLDIFKRLGLVVKTQGNRFAQTAEVVIIDYYRLDGDRLVPRNRVQGAEWQGIKGPGEASGGLRVGDTLYAINHLLVVNRTLGQVLREIHALMSKKEDDTVLLTWKRAKEVNGISWNLEVPMPPPEGIFMQIENEWGAALPNNFASSSVAI</sequence>
<comment type="caution">
    <text evidence="1">The sequence shown here is derived from an EMBL/GenBank/DDBJ whole genome shotgun (WGS) entry which is preliminary data.</text>
</comment>
<dbReference type="InParanoid" id="A0A024G7H0"/>
<dbReference type="EMBL" id="CAIX01000031">
    <property type="protein sequence ID" value="CCI42266.1"/>
    <property type="molecule type" value="Genomic_DNA"/>
</dbReference>
<evidence type="ECO:0000313" key="2">
    <source>
        <dbReference type="Proteomes" id="UP000053237"/>
    </source>
</evidence>
<dbReference type="OrthoDB" id="2157866at2759"/>
<reference evidence="1 2" key="1">
    <citation type="submission" date="2012-05" db="EMBL/GenBank/DDBJ databases">
        <title>Recombination and specialization in a pathogen metapopulation.</title>
        <authorList>
            <person name="Gardiner A."/>
            <person name="Kemen E."/>
            <person name="Schultz-Larsen T."/>
            <person name="MacLean D."/>
            <person name="Van Oosterhout C."/>
            <person name="Jones J.D.G."/>
        </authorList>
    </citation>
    <scope>NUCLEOTIDE SEQUENCE [LARGE SCALE GENOMIC DNA]</scope>
    <source>
        <strain evidence="1 2">Ac Nc2</strain>
    </source>
</reference>